<reference evidence="7" key="1">
    <citation type="submission" date="2020-08" db="EMBL/GenBank/DDBJ databases">
        <title>Multicomponent nature underlies the extraordinary mechanical properties of spider dragline silk.</title>
        <authorList>
            <person name="Kono N."/>
            <person name="Nakamura H."/>
            <person name="Mori M."/>
            <person name="Yoshida Y."/>
            <person name="Ohtoshi R."/>
            <person name="Malay A.D."/>
            <person name="Moran D.A.P."/>
            <person name="Tomita M."/>
            <person name="Numata K."/>
            <person name="Arakawa K."/>
        </authorList>
    </citation>
    <scope>NUCLEOTIDE SEQUENCE</scope>
</reference>
<organism evidence="7 8">
    <name type="scientific">Nephila pilipes</name>
    <name type="common">Giant wood spider</name>
    <name type="synonym">Nephila maculata</name>
    <dbReference type="NCBI Taxonomy" id="299642"/>
    <lineage>
        <taxon>Eukaryota</taxon>
        <taxon>Metazoa</taxon>
        <taxon>Ecdysozoa</taxon>
        <taxon>Arthropoda</taxon>
        <taxon>Chelicerata</taxon>
        <taxon>Arachnida</taxon>
        <taxon>Araneae</taxon>
        <taxon>Araneomorphae</taxon>
        <taxon>Entelegynae</taxon>
        <taxon>Araneoidea</taxon>
        <taxon>Nephilidae</taxon>
        <taxon>Nephila</taxon>
    </lineage>
</organism>
<dbReference type="InterPro" id="IPR000232">
    <property type="entry name" value="HSF_DNA-bd"/>
</dbReference>
<dbReference type="AlphaFoldDB" id="A0A8X6NRX9"/>
<keyword evidence="8" id="KW-1185">Reference proteome</keyword>
<dbReference type="EMBL" id="BMAW01060826">
    <property type="protein sequence ID" value="GFT28241.1"/>
    <property type="molecule type" value="Genomic_DNA"/>
</dbReference>
<evidence type="ECO:0000256" key="1">
    <source>
        <dbReference type="ARBA" id="ARBA00004123"/>
    </source>
</evidence>
<evidence type="ECO:0000313" key="8">
    <source>
        <dbReference type="Proteomes" id="UP000887013"/>
    </source>
</evidence>
<dbReference type="InterPro" id="IPR036388">
    <property type="entry name" value="WH-like_DNA-bd_sf"/>
</dbReference>
<keyword evidence="4" id="KW-0539">Nucleus</keyword>
<comment type="subcellular location">
    <subcellularLocation>
        <location evidence="1">Nucleus</location>
    </subcellularLocation>
</comment>
<dbReference type="GO" id="GO:0003700">
    <property type="term" value="F:DNA-binding transcription factor activity"/>
    <property type="evidence" value="ECO:0007669"/>
    <property type="project" value="InterPro"/>
</dbReference>
<evidence type="ECO:0000259" key="6">
    <source>
        <dbReference type="SMART" id="SM00415"/>
    </source>
</evidence>
<keyword evidence="7" id="KW-0346">Stress response</keyword>
<dbReference type="GO" id="GO:0005634">
    <property type="term" value="C:nucleus"/>
    <property type="evidence" value="ECO:0007669"/>
    <property type="project" value="UniProtKB-SubCell"/>
</dbReference>
<name>A0A8X6NRX9_NEPPI</name>
<gene>
    <name evidence="7" type="primary">NCL1_43243</name>
    <name evidence="7" type="ORF">NPIL_101421</name>
</gene>
<dbReference type="Pfam" id="PF00447">
    <property type="entry name" value="HSF_DNA-bind"/>
    <property type="match status" value="1"/>
</dbReference>
<proteinExistence type="inferred from homology"/>
<evidence type="ECO:0000256" key="3">
    <source>
        <dbReference type="ARBA" id="ARBA00023125"/>
    </source>
</evidence>
<keyword evidence="3" id="KW-0238">DNA-binding</keyword>
<dbReference type="OrthoDB" id="6418155at2759"/>
<sequence length="464" mass="54543">MSVLRFQYKLWNLINSNTTGSVQWNKTGDAVIFNFTLFKKEYLDYNSDFCKSNKLASFIRQLNLYGFNKVSDLRRMRKRDCHVFKNCYFLQGREDLLQYVERNSISSKIKKRIFGKRKNVRGKKNCYAGNQAQKRQRGRPKKIYQYNINHLKGKENDHSYEKKKPYMPTKNFSVLPNPKIAMHFKNVKTKSSIQVSGVKSFNKENYGGGKSFFKLKISCKPPMKMKKEFSQVEKVMQNNELLTKRYIALNKAKMQKSVKHTLKTEKKEDVKLVLQNKVNVTSTSIETPNKIAVSVLQNGKKPHVPPYMIANSTTNSLSYPTSHPKWEMQAVVDENQHVLLKIKEPSPINYKSDILPVKCNQGNSLVQKISNEKNACNREQILSIEKEMHNIATNCLLCNHSMKNDEKEIYKSKYVYETDCEITEEYLEIKKAYFRQYEELPKYYTWDQHFKNYEQFFLSLNLTP</sequence>
<dbReference type="GO" id="GO:0043565">
    <property type="term" value="F:sequence-specific DNA binding"/>
    <property type="evidence" value="ECO:0007669"/>
    <property type="project" value="InterPro"/>
</dbReference>
<dbReference type="SMART" id="SM00415">
    <property type="entry name" value="HSF"/>
    <property type="match status" value="1"/>
</dbReference>
<dbReference type="InterPro" id="IPR036390">
    <property type="entry name" value="WH_DNA-bd_sf"/>
</dbReference>
<evidence type="ECO:0000313" key="7">
    <source>
        <dbReference type="EMBL" id="GFT28241.1"/>
    </source>
</evidence>
<dbReference type="Proteomes" id="UP000887013">
    <property type="component" value="Unassembled WGS sequence"/>
</dbReference>
<accession>A0A8X6NRX9</accession>
<feature type="domain" description="HSF-type DNA-binding" evidence="6">
    <location>
        <begin position="2"/>
        <end position="103"/>
    </location>
</feature>
<evidence type="ECO:0000256" key="4">
    <source>
        <dbReference type="ARBA" id="ARBA00023242"/>
    </source>
</evidence>
<dbReference type="SUPFAM" id="SSF46785">
    <property type="entry name" value="Winged helix' DNA-binding domain"/>
    <property type="match status" value="1"/>
</dbReference>
<evidence type="ECO:0000256" key="2">
    <source>
        <dbReference type="ARBA" id="ARBA00006403"/>
    </source>
</evidence>
<protein>
    <submittedName>
        <fullName evidence="7">Heat shock factor protein 2</fullName>
    </submittedName>
</protein>
<dbReference type="Gene3D" id="1.10.10.10">
    <property type="entry name" value="Winged helix-like DNA-binding domain superfamily/Winged helix DNA-binding domain"/>
    <property type="match status" value="1"/>
</dbReference>
<comment type="caution">
    <text evidence="7">The sequence shown here is derived from an EMBL/GenBank/DDBJ whole genome shotgun (WGS) entry which is preliminary data.</text>
</comment>
<comment type="similarity">
    <text evidence="2 5">Belongs to the HSF family.</text>
</comment>
<evidence type="ECO:0000256" key="5">
    <source>
        <dbReference type="RuleBase" id="RU004020"/>
    </source>
</evidence>